<keyword evidence="5 8" id="KW-0067">ATP-binding</keyword>
<evidence type="ECO:0000313" key="11">
    <source>
        <dbReference type="EMBL" id="GAV66712.1"/>
    </source>
</evidence>
<dbReference type="Gene3D" id="3.40.50.300">
    <property type="entry name" value="P-loop containing nucleotide triphosphate hydrolases"/>
    <property type="match status" value="1"/>
</dbReference>
<keyword evidence="3 8" id="KW-0547">Nucleotide-binding</keyword>
<dbReference type="CDD" id="cd19510">
    <property type="entry name" value="RecA-like_BCS1"/>
    <property type="match status" value="1"/>
</dbReference>
<dbReference type="OrthoDB" id="10251412at2759"/>
<evidence type="ECO:0000256" key="2">
    <source>
        <dbReference type="ARBA" id="ARBA00007448"/>
    </source>
</evidence>
<dbReference type="InterPro" id="IPR027417">
    <property type="entry name" value="P-loop_NTPase"/>
</dbReference>
<dbReference type="InterPro" id="IPR003960">
    <property type="entry name" value="ATPase_AAA_CS"/>
</dbReference>
<dbReference type="PROSITE" id="PS00674">
    <property type="entry name" value="AAA"/>
    <property type="match status" value="1"/>
</dbReference>
<dbReference type="Pfam" id="PF25568">
    <property type="entry name" value="AAA_lid_At3g28540"/>
    <property type="match status" value="1"/>
</dbReference>
<feature type="compositionally biased region" description="Basic and acidic residues" evidence="9">
    <location>
        <begin position="465"/>
        <end position="481"/>
    </location>
</feature>
<comment type="cofactor">
    <cofactor evidence="1">
        <name>Mg(2+)</name>
        <dbReference type="ChEBI" id="CHEBI:18420"/>
    </cofactor>
</comment>
<reference evidence="12" key="1">
    <citation type="submission" date="2016-04" db="EMBL/GenBank/DDBJ databases">
        <title>Cephalotus genome sequencing.</title>
        <authorList>
            <person name="Fukushima K."/>
            <person name="Hasebe M."/>
            <person name="Fang X."/>
        </authorList>
    </citation>
    <scope>NUCLEOTIDE SEQUENCE [LARGE SCALE GENOMIC DNA]</scope>
    <source>
        <strain evidence="12">cv. St1</strain>
    </source>
</reference>
<dbReference type="PANTHER" id="PTHR23070">
    <property type="entry name" value="BCS1 AAA-TYPE ATPASE"/>
    <property type="match status" value="1"/>
</dbReference>
<dbReference type="SMART" id="SM00382">
    <property type="entry name" value="AAA"/>
    <property type="match status" value="1"/>
</dbReference>
<evidence type="ECO:0000256" key="4">
    <source>
        <dbReference type="ARBA" id="ARBA00022801"/>
    </source>
</evidence>
<dbReference type="InterPro" id="IPR058017">
    <property type="entry name" value="At3g28540-like_C"/>
</dbReference>
<evidence type="ECO:0000256" key="6">
    <source>
        <dbReference type="ARBA" id="ARBA00022842"/>
    </source>
</evidence>
<gene>
    <name evidence="11" type="ORF">CFOL_v3_10222</name>
</gene>
<dbReference type="SUPFAM" id="SSF52540">
    <property type="entry name" value="P-loop containing nucleoside triphosphate hydrolases"/>
    <property type="match status" value="1"/>
</dbReference>
<dbReference type="STRING" id="3775.A0A1Q3BFT7"/>
<accession>A0A1Q3BFT7</accession>
<dbReference type="InterPro" id="IPR025753">
    <property type="entry name" value="AAA_N_dom"/>
</dbReference>
<dbReference type="InParanoid" id="A0A1Q3BFT7"/>
<keyword evidence="6" id="KW-0460">Magnesium</keyword>
<evidence type="ECO:0000256" key="8">
    <source>
        <dbReference type="RuleBase" id="RU003651"/>
    </source>
</evidence>
<dbReference type="GO" id="GO:0005524">
    <property type="term" value="F:ATP binding"/>
    <property type="evidence" value="ECO:0007669"/>
    <property type="project" value="UniProtKB-KW"/>
</dbReference>
<evidence type="ECO:0000259" key="10">
    <source>
        <dbReference type="SMART" id="SM00382"/>
    </source>
</evidence>
<comment type="catalytic activity">
    <reaction evidence="7">
        <text>ATP + H2O = ADP + phosphate + H(+)</text>
        <dbReference type="Rhea" id="RHEA:13065"/>
        <dbReference type="ChEBI" id="CHEBI:15377"/>
        <dbReference type="ChEBI" id="CHEBI:15378"/>
        <dbReference type="ChEBI" id="CHEBI:30616"/>
        <dbReference type="ChEBI" id="CHEBI:43474"/>
        <dbReference type="ChEBI" id="CHEBI:456216"/>
    </reaction>
</comment>
<dbReference type="InterPro" id="IPR003593">
    <property type="entry name" value="AAA+_ATPase"/>
</dbReference>
<dbReference type="FunFam" id="3.40.50.300:FF:001122">
    <property type="entry name" value="AAA-ATPase ASD, mitochondrial"/>
    <property type="match status" value="1"/>
</dbReference>
<dbReference type="AlphaFoldDB" id="A0A1Q3BFT7"/>
<dbReference type="Pfam" id="PF00004">
    <property type="entry name" value="AAA"/>
    <property type="match status" value="1"/>
</dbReference>
<keyword evidence="4" id="KW-0378">Hydrolase</keyword>
<comment type="similarity">
    <text evidence="2">Belongs to the AAA ATPase family. BCS1 subfamily.</text>
</comment>
<dbReference type="GO" id="GO:0006950">
    <property type="term" value="P:response to stress"/>
    <property type="evidence" value="ECO:0007669"/>
    <property type="project" value="UniProtKB-ARBA"/>
</dbReference>
<protein>
    <submittedName>
        <fullName evidence="11">AAA domain-containing protein/AAA_assoc domain-containing protein</fullName>
    </submittedName>
</protein>
<feature type="region of interest" description="Disordered" evidence="9">
    <location>
        <begin position="465"/>
        <end position="491"/>
    </location>
</feature>
<keyword evidence="12" id="KW-1185">Reference proteome</keyword>
<evidence type="ECO:0000256" key="1">
    <source>
        <dbReference type="ARBA" id="ARBA00001946"/>
    </source>
</evidence>
<evidence type="ECO:0000256" key="3">
    <source>
        <dbReference type="ARBA" id="ARBA00022741"/>
    </source>
</evidence>
<evidence type="ECO:0000256" key="7">
    <source>
        <dbReference type="ARBA" id="ARBA00049360"/>
    </source>
</evidence>
<name>A0A1Q3BFT7_CEPFO</name>
<sequence>MPPTMTEMWATMGSTIASFMFIWAIISQYCPYEVRRSFEKYTQRFMSFFYPYIKISIHEFTGERLKRNEAYADVEAYLSANSSKSAKRLKAEMGKDCTKLVLSMDEYERVTDEFRGAKLWWVSSKVVSPTSSMGHYHEQERRYYRLTFHKKYREIITEAYLRHVVKEGKEIRVKNKQRKLYTNSPGYRWSSFKTTMWSHIVFEHPATFETMALEPEKKHEIMEDLVTFSKSKDFYARIGKSWKRGYLLYGPPGTGKSTMIAAMANLLNYDVYDLELTAVKDNTELRKLLIETTTKSIIVIEDIDCSLDLTGQRKKKGEKLSDDDEKKLDKEISWREHKEEGSSKVTLSGLLNFIDGLWSACGGERLIVFTTNYVEKLDPALIRRGRMDKHIGLSYCSFEGFKVLAKNYLNLETHPMFDTIRGLMRETNITPADVAENLMPKSPSYDEEKCLSSLIQALEEAKEEAAKTAGEEFTEKAEKEAMTAGDPVKVL</sequence>
<dbReference type="InterPro" id="IPR050747">
    <property type="entry name" value="Mitochondrial_chaperone_BCS1"/>
</dbReference>
<evidence type="ECO:0000313" key="12">
    <source>
        <dbReference type="Proteomes" id="UP000187406"/>
    </source>
</evidence>
<organism evidence="11 12">
    <name type="scientific">Cephalotus follicularis</name>
    <name type="common">Albany pitcher plant</name>
    <dbReference type="NCBI Taxonomy" id="3775"/>
    <lineage>
        <taxon>Eukaryota</taxon>
        <taxon>Viridiplantae</taxon>
        <taxon>Streptophyta</taxon>
        <taxon>Embryophyta</taxon>
        <taxon>Tracheophyta</taxon>
        <taxon>Spermatophyta</taxon>
        <taxon>Magnoliopsida</taxon>
        <taxon>eudicotyledons</taxon>
        <taxon>Gunneridae</taxon>
        <taxon>Pentapetalae</taxon>
        <taxon>rosids</taxon>
        <taxon>fabids</taxon>
        <taxon>Oxalidales</taxon>
        <taxon>Cephalotaceae</taxon>
        <taxon>Cephalotus</taxon>
    </lineage>
</organism>
<comment type="caution">
    <text evidence="11">The sequence shown here is derived from an EMBL/GenBank/DDBJ whole genome shotgun (WGS) entry which is preliminary data.</text>
</comment>
<dbReference type="GO" id="GO:0016887">
    <property type="term" value="F:ATP hydrolysis activity"/>
    <property type="evidence" value="ECO:0007669"/>
    <property type="project" value="InterPro"/>
</dbReference>
<evidence type="ECO:0000256" key="9">
    <source>
        <dbReference type="SAM" id="MobiDB-lite"/>
    </source>
</evidence>
<proteinExistence type="inferred from homology"/>
<dbReference type="Proteomes" id="UP000187406">
    <property type="component" value="Unassembled WGS sequence"/>
</dbReference>
<dbReference type="Gene3D" id="6.10.280.40">
    <property type="match status" value="1"/>
</dbReference>
<dbReference type="Pfam" id="PF14363">
    <property type="entry name" value="AAA_assoc"/>
    <property type="match status" value="1"/>
</dbReference>
<dbReference type="EMBL" id="BDDD01000495">
    <property type="protein sequence ID" value="GAV66712.1"/>
    <property type="molecule type" value="Genomic_DNA"/>
</dbReference>
<evidence type="ECO:0000256" key="5">
    <source>
        <dbReference type="ARBA" id="ARBA00022840"/>
    </source>
</evidence>
<dbReference type="InterPro" id="IPR003959">
    <property type="entry name" value="ATPase_AAA_core"/>
</dbReference>
<feature type="domain" description="AAA+ ATPase" evidence="10">
    <location>
        <begin position="242"/>
        <end position="397"/>
    </location>
</feature>